<feature type="domain" description="Chromo" evidence="2">
    <location>
        <begin position="356"/>
        <end position="417"/>
    </location>
</feature>
<dbReference type="InterPro" id="IPR023780">
    <property type="entry name" value="Chromo_domain"/>
</dbReference>
<gene>
    <name evidence="4" type="ORF">O181_015348</name>
</gene>
<dbReference type="GO" id="GO:0015074">
    <property type="term" value="P:DNA integration"/>
    <property type="evidence" value="ECO:0007669"/>
    <property type="project" value="InterPro"/>
</dbReference>
<dbReference type="Gene3D" id="2.40.50.40">
    <property type="match status" value="1"/>
</dbReference>
<dbReference type="InterPro" id="IPR016197">
    <property type="entry name" value="Chromo-like_dom_sf"/>
</dbReference>
<name>A0A9Q3C325_9BASI</name>
<dbReference type="GO" id="GO:0005634">
    <property type="term" value="C:nucleus"/>
    <property type="evidence" value="ECO:0007669"/>
    <property type="project" value="UniProtKB-ARBA"/>
</dbReference>
<dbReference type="PROSITE" id="PS50013">
    <property type="entry name" value="CHROMO_2"/>
    <property type="match status" value="1"/>
</dbReference>
<dbReference type="PANTHER" id="PTHR37984:SF5">
    <property type="entry name" value="PROTEIN NYNRIN-LIKE"/>
    <property type="match status" value="1"/>
</dbReference>
<dbReference type="Pfam" id="PF17921">
    <property type="entry name" value="Integrase_H2C2"/>
    <property type="match status" value="1"/>
</dbReference>
<dbReference type="Proteomes" id="UP000765509">
    <property type="component" value="Unassembled WGS sequence"/>
</dbReference>
<evidence type="ECO:0008006" key="6">
    <source>
        <dbReference type="Google" id="ProtNLM"/>
    </source>
</evidence>
<dbReference type="InterPro" id="IPR036397">
    <property type="entry name" value="RNaseH_sf"/>
</dbReference>
<dbReference type="PROSITE" id="PS50994">
    <property type="entry name" value="INTEGRASE"/>
    <property type="match status" value="1"/>
</dbReference>
<dbReference type="InterPro" id="IPR050951">
    <property type="entry name" value="Retrovirus_Pol_polyprotein"/>
</dbReference>
<dbReference type="CDD" id="cd00024">
    <property type="entry name" value="CD_CSD"/>
    <property type="match status" value="1"/>
</dbReference>
<dbReference type="Gene3D" id="3.30.420.10">
    <property type="entry name" value="Ribonuclease H-like superfamily/Ribonuclease H"/>
    <property type="match status" value="1"/>
</dbReference>
<dbReference type="InterPro" id="IPR012337">
    <property type="entry name" value="RNaseH-like_sf"/>
</dbReference>
<dbReference type="OrthoDB" id="2505288at2759"/>
<evidence type="ECO:0000259" key="2">
    <source>
        <dbReference type="PROSITE" id="PS50013"/>
    </source>
</evidence>
<protein>
    <recommendedName>
        <fullName evidence="6">Integrase catalytic domain-containing protein</fullName>
    </recommendedName>
</protein>
<comment type="caution">
    <text evidence="4">The sequence shown here is derived from an EMBL/GenBank/DDBJ whole genome shotgun (WGS) entry which is preliminary data.</text>
</comment>
<proteinExistence type="predicted"/>
<evidence type="ECO:0000313" key="5">
    <source>
        <dbReference type="Proteomes" id="UP000765509"/>
    </source>
</evidence>
<reference evidence="4" key="1">
    <citation type="submission" date="2021-03" db="EMBL/GenBank/DDBJ databases">
        <title>Draft genome sequence of rust myrtle Austropuccinia psidii MF-1, a brazilian biotype.</title>
        <authorList>
            <person name="Quecine M.C."/>
            <person name="Pachon D.M.R."/>
            <person name="Bonatelli M.L."/>
            <person name="Correr F.H."/>
            <person name="Franceschini L.M."/>
            <person name="Leite T.F."/>
            <person name="Margarido G.R.A."/>
            <person name="Almeida C.A."/>
            <person name="Ferrarezi J.A."/>
            <person name="Labate C.A."/>
        </authorList>
    </citation>
    <scope>NUCLEOTIDE SEQUENCE</scope>
    <source>
        <strain evidence="4">MF-1</strain>
    </source>
</reference>
<evidence type="ECO:0000259" key="3">
    <source>
        <dbReference type="PROSITE" id="PS50994"/>
    </source>
</evidence>
<dbReference type="GO" id="GO:0003723">
    <property type="term" value="F:RNA binding"/>
    <property type="evidence" value="ECO:0007669"/>
    <property type="project" value="UniProtKB-KW"/>
</dbReference>
<dbReference type="Gene3D" id="1.10.340.70">
    <property type="match status" value="1"/>
</dbReference>
<dbReference type="InterPro" id="IPR000953">
    <property type="entry name" value="Chromo/chromo_shadow_dom"/>
</dbReference>
<organism evidence="4 5">
    <name type="scientific">Austropuccinia psidii MF-1</name>
    <dbReference type="NCBI Taxonomy" id="1389203"/>
    <lineage>
        <taxon>Eukaryota</taxon>
        <taxon>Fungi</taxon>
        <taxon>Dikarya</taxon>
        <taxon>Basidiomycota</taxon>
        <taxon>Pucciniomycotina</taxon>
        <taxon>Pucciniomycetes</taxon>
        <taxon>Pucciniales</taxon>
        <taxon>Sphaerophragmiaceae</taxon>
        <taxon>Austropuccinia</taxon>
    </lineage>
</organism>
<dbReference type="Pfam" id="PF00665">
    <property type="entry name" value="rve"/>
    <property type="match status" value="1"/>
</dbReference>
<sequence>MKFAKLIKQDEVQPSRFFEVKVENLSNLIESIQKAVWKDSQYRGTLQDLGKAKLVTIYFLDPSSNLLLIKYQVVIPNDPTIKLSILQNYHDSPLACHPGQEKTLKPFKQDFCWSVMTQFIMYYISSFQQCSRKKNIHHKKFGILKPLPIPNGPWICLSMDFITQLPMSNSFDSILVIMDRFSKIATFIPAMSSITSLDLAHLFIKNIFSKNDLPSSFVSDSGSLFVSSFWTNLCQQLNIERDLSTAYHPQSDGQTERLNQILERYLWMYVSTKIQSVQQYFNRELEVSTNRFERYSDESRESPPGFNPGDMVWLSSKNIKLARHTKTFSERWLGPFQILKEHQEPPPIIIEEEDEWEVSQILDSKLKIQKLWYLVEWKSFSQDPERSIWEPAKNLGNCPEIVKDFSSLYPDKPGPNSPKD</sequence>
<dbReference type="PANTHER" id="PTHR37984">
    <property type="entry name" value="PROTEIN CBG26694"/>
    <property type="match status" value="1"/>
</dbReference>
<dbReference type="InterPro" id="IPR041588">
    <property type="entry name" value="Integrase_H2C2"/>
</dbReference>
<dbReference type="InterPro" id="IPR001584">
    <property type="entry name" value="Integrase_cat-core"/>
</dbReference>
<accession>A0A9Q3C325</accession>
<keyword evidence="1" id="KW-0694">RNA-binding</keyword>
<dbReference type="AlphaFoldDB" id="A0A9Q3C325"/>
<evidence type="ECO:0000313" key="4">
    <source>
        <dbReference type="EMBL" id="MBW0475633.1"/>
    </source>
</evidence>
<dbReference type="SUPFAM" id="SSF54160">
    <property type="entry name" value="Chromo domain-like"/>
    <property type="match status" value="1"/>
</dbReference>
<feature type="domain" description="Integrase catalytic" evidence="3">
    <location>
        <begin position="149"/>
        <end position="316"/>
    </location>
</feature>
<dbReference type="GO" id="GO:0006338">
    <property type="term" value="P:chromatin remodeling"/>
    <property type="evidence" value="ECO:0007669"/>
    <property type="project" value="UniProtKB-ARBA"/>
</dbReference>
<keyword evidence="5" id="KW-1185">Reference proteome</keyword>
<dbReference type="SUPFAM" id="SSF53098">
    <property type="entry name" value="Ribonuclease H-like"/>
    <property type="match status" value="1"/>
</dbReference>
<evidence type="ECO:0000256" key="1">
    <source>
        <dbReference type="ARBA" id="ARBA00022884"/>
    </source>
</evidence>
<dbReference type="Pfam" id="PF00385">
    <property type="entry name" value="Chromo"/>
    <property type="match status" value="1"/>
</dbReference>
<dbReference type="EMBL" id="AVOT02004182">
    <property type="protein sequence ID" value="MBW0475633.1"/>
    <property type="molecule type" value="Genomic_DNA"/>
</dbReference>